<evidence type="ECO:0000256" key="1">
    <source>
        <dbReference type="SAM" id="Phobius"/>
    </source>
</evidence>
<organism evidence="2 3">
    <name type="scientific">Collybiopsis confluens</name>
    <dbReference type="NCBI Taxonomy" id="2823264"/>
    <lineage>
        <taxon>Eukaryota</taxon>
        <taxon>Fungi</taxon>
        <taxon>Dikarya</taxon>
        <taxon>Basidiomycota</taxon>
        <taxon>Agaricomycotina</taxon>
        <taxon>Agaricomycetes</taxon>
        <taxon>Agaricomycetidae</taxon>
        <taxon>Agaricales</taxon>
        <taxon>Marasmiineae</taxon>
        <taxon>Omphalotaceae</taxon>
        <taxon>Collybiopsis</taxon>
    </lineage>
</organism>
<proteinExistence type="predicted"/>
<keyword evidence="1" id="KW-0472">Membrane</keyword>
<dbReference type="AlphaFoldDB" id="A0A8H5M001"/>
<dbReference type="EMBL" id="JAACJN010000095">
    <property type="protein sequence ID" value="KAF5375772.1"/>
    <property type="molecule type" value="Genomic_DNA"/>
</dbReference>
<dbReference type="Proteomes" id="UP000518752">
    <property type="component" value="Unassembled WGS sequence"/>
</dbReference>
<feature type="transmembrane region" description="Helical" evidence="1">
    <location>
        <begin position="51"/>
        <end position="72"/>
    </location>
</feature>
<name>A0A8H5M001_9AGAR</name>
<keyword evidence="1" id="KW-1133">Transmembrane helix</keyword>
<dbReference type="OrthoDB" id="2535105at2759"/>
<protein>
    <submittedName>
        <fullName evidence="2">Uncharacterized protein</fullName>
    </submittedName>
</protein>
<reference evidence="2 3" key="1">
    <citation type="journal article" date="2020" name="ISME J.">
        <title>Uncovering the hidden diversity of litter-decomposition mechanisms in mushroom-forming fungi.</title>
        <authorList>
            <person name="Floudas D."/>
            <person name="Bentzer J."/>
            <person name="Ahren D."/>
            <person name="Johansson T."/>
            <person name="Persson P."/>
            <person name="Tunlid A."/>
        </authorList>
    </citation>
    <scope>NUCLEOTIDE SEQUENCE [LARGE SCALE GENOMIC DNA]</scope>
    <source>
        <strain evidence="2 3">CBS 406.79</strain>
    </source>
</reference>
<keyword evidence="1" id="KW-0812">Transmembrane</keyword>
<feature type="transmembrane region" description="Helical" evidence="1">
    <location>
        <begin position="132"/>
        <end position="150"/>
    </location>
</feature>
<accession>A0A8H5M001</accession>
<evidence type="ECO:0000313" key="2">
    <source>
        <dbReference type="EMBL" id="KAF5375772.1"/>
    </source>
</evidence>
<keyword evidence="3" id="KW-1185">Reference proteome</keyword>
<sequence>MTSYDSTFGALVIGGLISNTLFGLFTCQVYVYLKNFPLESKWVRHGLVNGMWVIELVHTICTSHVVYFYAVVHFGDGKTLSTHFPLSFPISHLCEGIITMLVFATETAALYVRKSSIEAFFTEMEWLVTIPLVLRNVVDVIILVTMLYYLKTQRNRSAYKNTIVVVDALILRSIETWAVTRWMDDSDYGHPKDFLKRHVGQYELPDWLATDAVDRDNRERVWNSHIKYGRFYLVTLLILFFD</sequence>
<evidence type="ECO:0000313" key="3">
    <source>
        <dbReference type="Proteomes" id="UP000518752"/>
    </source>
</evidence>
<feature type="transmembrane region" description="Helical" evidence="1">
    <location>
        <begin position="7"/>
        <end position="31"/>
    </location>
</feature>
<gene>
    <name evidence="2" type="ORF">D9757_009015</name>
</gene>
<comment type="caution">
    <text evidence="2">The sequence shown here is derived from an EMBL/GenBank/DDBJ whole genome shotgun (WGS) entry which is preliminary data.</text>
</comment>